<accession>A0A1J6IVR5</accession>
<feature type="compositionally biased region" description="Basic and acidic residues" evidence="1">
    <location>
        <begin position="105"/>
        <end position="129"/>
    </location>
</feature>
<evidence type="ECO:0000313" key="2">
    <source>
        <dbReference type="EMBL" id="OIT04680.1"/>
    </source>
</evidence>
<evidence type="ECO:0000313" key="3">
    <source>
        <dbReference type="Proteomes" id="UP000187609"/>
    </source>
</evidence>
<evidence type="ECO:0000256" key="1">
    <source>
        <dbReference type="SAM" id="MobiDB-lite"/>
    </source>
</evidence>
<protein>
    <submittedName>
        <fullName evidence="2">Uncharacterized protein</fullName>
    </submittedName>
</protein>
<comment type="caution">
    <text evidence="2">The sequence shown here is derived from an EMBL/GenBank/DDBJ whole genome shotgun (WGS) entry which is preliminary data.</text>
</comment>
<dbReference type="EMBL" id="MJEQ01037185">
    <property type="protein sequence ID" value="OIT04680.1"/>
    <property type="molecule type" value="Genomic_DNA"/>
</dbReference>
<sequence length="160" mass="18094">MKHHPRRHYVGGLVQFIDYVDISEMQLSQFKTMAAICGYDNDSVAFYGISMVDSHIGVYVEATFNEGQNSDIPSEHQESVGARADYSSSADNFEDSDNDFEDENDILRRSGNEEHRYEVSEEVRKKMANEEGDSDCVNSEGFKSLESDSDSDSLNFSKFN</sequence>
<proteinExistence type="predicted"/>
<keyword evidence="3" id="KW-1185">Reference proteome</keyword>
<dbReference type="AlphaFoldDB" id="A0A1J6IVR5"/>
<organism evidence="2 3">
    <name type="scientific">Nicotiana attenuata</name>
    <name type="common">Coyote tobacco</name>
    <dbReference type="NCBI Taxonomy" id="49451"/>
    <lineage>
        <taxon>Eukaryota</taxon>
        <taxon>Viridiplantae</taxon>
        <taxon>Streptophyta</taxon>
        <taxon>Embryophyta</taxon>
        <taxon>Tracheophyta</taxon>
        <taxon>Spermatophyta</taxon>
        <taxon>Magnoliopsida</taxon>
        <taxon>eudicotyledons</taxon>
        <taxon>Gunneridae</taxon>
        <taxon>Pentapetalae</taxon>
        <taxon>asterids</taxon>
        <taxon>lamiids</taxon>
        <taxon>Solanales</taxon>
        <taxon>Solanaceae</taxon>
        <taxon>Nicotianoideae</taxon>
        <taxon>Nicotianeae</taxon>
        <taxon>Nicotiana</taxon>
    </lineage>
</organism>
<name>A0A1J6IVR5_NICAT</name>
<dbReference type="Proteomes" id="UP000187609">
    <property type="component" value="Unassembled WGS sequence"/>
</dbReference>
<dbReference type="Gramene" id="OIT04680">
    <property type="protein sequence ID" value="OIT04680"/>
    <property type="gene ID" value="A4A49_04778"/>
</dbReference>
<feature type="compositionally biased region" description="Acidic residues" evidence="1">
    <location>
        <begin position="92"/>
        <end position="104"/>
    </location>
</feature>
<feature type="region of interest" description="Disordered" evidence="1">
    <location>
        <begin position="68"/>
        <end position="160"/>
    </location>
</feature>
<reference evidence="2" key="1">
    <citation type="submission" date="2016-11" db="EMBL/GenBank/DDBJ databases">
        <title>The genome of Nicotiana attenuata.</title>
        <authorList>
            <person name="Xu S."/>
            <person name="Brockmoeller T."/>
            <person name="Gaquerel E."/>
            <person name="Navarro A."/>
            <person name="Kuhl H."/>
            <person name="Gase K."/>
            <person name="Ling Z."/>
            <person name="Zhou W."/>
            <person name="Kreitzer C."/>
            <person name="Stanke M."/>
            <person name="Tang H."/>
            <person name="Lyons E."/>
            <person name="Pandey P."/>
            <person name="Pandey S.P."/>
            <person name="Timmermann B."/>
            <person name="Baldwin I.T."/>
        </authorList>
    </citation>
    <scope>NUCLEOTIDE SEQUENCE [LARGE SCALE GENOMIC DNA]</scope>
    <source>
        <strain evidence="2">UT</strain>
    </source>
</reference>
<gene>
    <name evidence="2" type="ORF">A4A49_04778</name>
</gene>